<dbReference type="UniPathway" id="UPA00070"/>
<evidence type="ECO:0000256" key="7">
    <source>
        <dbReference type="ARBA" id="ARBA00022975"/>
    </source>
</evidence>
<feature type="active site" description="Nucleophile" evidence="9">
    <location>
        <position position="129"/>
    </location>
</feature>
<evidence type="ECO:0000259" key="10">
    <source>
        <dbReference type="Pfam" id="PF01180"/>
    </source>
</evidence>
<name>A0A2M6IUP0_9BACT</name>
<proteinExistence type="inferred from homology"/>
<dbReference type="GO" id="GO:0044205">
    <property type="term" value="P:'de novo' UMP biosynthetic process"/>
    <property type="evidence" value="ECO:0007669"/>
    <property type="project" value="UniProtKB-UniRule"/>
</dbReference>
<feature type="binding site" evidence="9">
    <location>
        <position position="218"/>
    </location>
    <ligand>
        <name>FMN</name>
        <dbReference type="ChEBI" id="CHEBI:58210"/>
    </ligand>
</feature>
<dbReference type="FunFam" id="3.20.20.70:FF:000027">
    <property type="entry name" value="Dihydropyrimidine dehydrogenase [NADP(+)]"/>
    <property type="match status" value="1"/>
</dbReference>
<sequence length="305" mass="32027">MIDLSVNFAGIQLRNPTILASGIMGVSVASLKYCEESGAGAVTCKSIGHAERMGHHNPTVYSWGQGLTNAVGLSNQGVDEGVGLLKEMIETLNVPVIASCFADTVDNIAKVAEKLIASNPVAIELNLSCPNTENDFGLMFALDTDATTRAVSQVKKIAGKTKVFVKLTPDASNIVDVGKAAEAAGADALTAANTLSGMIIDIHTKRPILTNKFGGLSGPAIKPVSVRAVYNLYKAVKIPIIGTGGINTGEDAIEFIMAGAAAVGIGSGIYYRGIDIFKKVTDEISEFMEKNNYRSIEEMKGMANI</sequence>
<comment type="catalytic activity">
    <reaction evidence="9">
        <text>(S)-dihydroorotate + A = orotate + AH2</text>
        <dbReference type="Rhea" id="RHEA:18073"/>
        <dbReference type="ChEBI" id="CHEBI:13193"/>
        <dbReference type="ChEBI" id="CHEBI:17499"/>
        <dbReference type="ChEBI" id="CHEBI:30839"/>
        <dbReference type="ChEBI" id="CHEBI:30864"/>
    </reaction>
</comment>
<gene>
    <name evidence="9" type="primary">pyrD</name>
    <name evidence="11" type="ORF">COV58_01740</name>
</gene>
<comment type="caution">
    <text evidence="9">Lacks conserved residue(s) required for the propagation of feature annotation.</text>
</comment>
<accession>A0A2M6IUP0</accession>
<dbReference type="PROSITE" id="PS00911">
    <property type="entry name" value="DHODEHASE_1"/>
    <property type="match status" value="1"/>
</dbReference>
<evidence type="ECO:0000256" key="3">
    <source>
        <dbReference type="ARBA" id="ARBA00008008"/>
    </source>
</evidence>
<keyword evidence="7 9" id="KW-0665">Pyrimidine biosynthesis</keyword>
<dbReference type="Proteomes" id="UP000231056">
    <property type="component" value="Unassembled WGS sequence"/>
</dbReference>
<comment type="function">
    <text evidence="9">Catalyzes the conversion of dihydroorotate to orotate.</text>
</comment>
<feature type="binding site" evidence="9">
    <location>
        <begin position="266"/>
        <end position="267"/>
    </location>
    <ligand>
        <name>FMN</name>
        <dbReference type="ChEBI" id="CHEBI:58210"/>
    </ligand>
</feature>
<feature type="binding site" evidence="9">
    <location>
        <begin position="244"/>
        <end position="245"/>
    </location>
    <ligand>
        <name>FMN</name>
        <dbReference type="ChEBI" id="CHEBI:58210"/>
    </ligand>
</feature>
<feature type="binding site" evidence="9">
    <location>
        <position position="45"/>
    </location>
    <ligand>
        <name>substrate</name>
    </ligand>
</feature>
<keyword evidence="5 9" id="KW-0285">Flavoprotein</keyword>
<dbReference type="PANTHER" id="PTHR48109">
    <property type="entry name" value="DIHYDROOROTATE DEHYDROGENASE (QUINONE), MITOCHONDRIAL-RELATED"/>
    <property type="match status" value="1"/>
</dbReference>
<dbReference type="InterPro" id="IPR001295">
    <property type="entry name" value="Dihydroorotate_DH_CS"/>
</dbReference>
<dbReference type="InterPro" id="IPR033888">
    <property type="entry name" value="DHOD_1B"/>
</dbReference>
<evidence type="ECO:0000256" key="9">
    <source>
        <dbReference type="HAMAP-Rule" id="MF_00224"/>
    </source>
</evidence>
<feature type="binding site" evidence="9">
    <location>
        <position position="166"/>
    </location>
    <ligand>
        <name>FMN</name>
        <dbReference type="ChEBI" id="CHEBI:58210"/>
    </ligand>
</feature>
<dbReference type="Pfam" id="PF01180">
    <property type="entry name" value="DHO_dh"/>
    <property type="match status" value="1"/>
</dbReference>
<feature type="domain" description="Dihydroorotate dehydrogenase catalytic" evidence="10">
    <location>
        <begin position="4"/>
        <end position="288"/>
    </location>
</feature>
<comment type="caution">
    <text evidence="11">The sequence shown here is derived from an EMBL/GenBank/DDBJ whole genome shotgun (WGS) entry which is preliminary data.</text>
</comment>
<dbReference type="Gene3D" id="3.20.20.70">
    <property type="entry name" value="Aldolase class I"/>
    <property type="match status" value="1"/>
</dbReference>
<dbReference type="PROSITE" id="PS00912">
    <property type="entry name" value="DHODEHASE_2"/>
    <property type="match status" value="1"/>
</dbReference>
<dbReference type="PANTHER" id="PTHR48109:SF1">
    <property type="entry name" value="DIHYDROOROTATE DEHYDROGENASE (FUMARATE)"/>
    <property type="match status" value="1"/>
</dbReference>
<dbReference type="EMBL" id="PCVM01000041">
    <property type="protein sequence ID" value="PIQ73572.1"/>
    <property type="molecule type" value="Genomic_DNA"/>
</dbReference>
<keyword evidence="4 9" id="KW-0963">Cytoplasm</keyword>
<dbReference type="EC" id="1.3.-.-" evidence="9"/>
<evidence type="ECO:0000256" key="1">
    <source>
        <dbReference type="ARBA" id="ARBA00004496"/>
    </source>
</evidence>
<dbReference type="GO" id="GO:0005737">
    <property type="term" value="C:cytoplasm"/>
    <property type="evidence" value="ECO:0007669"/>
    <property type="project" value="UniProtKB-SubCell"/>
</dbReference>
<feature type="binding site" evidence="9">
    <location>
        <begin position="69"/>
        <end position="73"/>
    </location>
    <ligand>
        <name>substrate</name>
    </ligand>
</feature>
<keyword evidence="8 9" id="KW-0560">Oxidoreductase</keyword>
<feature type="binding site" evidence="9">
    <location>
        <begin position="193"/>
        <end position="194"/>
    </location>
    <ligand>
        <name>substrate</name>
    </ligand>
</feature>
<evidence type="ECO:0000256" key="2">
    <source>
        <dbReference type="ARBA" id="ARBA00004725"/>
    </source>
</evidence>
<reference evidence="11 12" key="1">
    <citation type="submission" date="2017-09" db="EMBL/GenBank/DDBJ databases">
        <title>Depth-based differentiation of microbial function through sediment-hosted aquifers and enrichment of novel symbionts in the deep terrestrial subsurface.</title>
        <authorList>
            <person name="Probst A.J."/>
            <person name="Ladd B."/>
            <person name="Jarett J.K."/>
            <person name="Geller-Mcgrath D.E."/>
            <person name="Sieber C.M."/>
            <person name="Emerson J.B."/>
            <person name="Anantharaman K."/>
            <person name="Thomas B.C."/>
            <person name="Malmstrom R."/>
            <person name="Stieglmeier M."/>
            <person name="Klingl A."/>
            <person name="Woyke T."/>
            <person name="Ryan C.M."/>
            <person name="Banfield J.F."/>
        </authorList>
    </citation>
    <scope>NUCLEOTIDE SEQUENCE [LARGE SCALE GENOMIC DNA]</scope>
    <source>
        <strain evidence="11">CG11_big_fil_rev_8_21_14_0_20_36_8</strain>
    </source>
</reference>
<feature type="binding site" evidence="9">
    <location>
        <position position="126"/>
    </location>
    <ligand>
        <name>FMN</name>
        <dbReference type="ChEBI" id="CHEBI:58210"/>
    </ligand>
</feature>
<dbReference type="HAMAP" id="MF_00224">
    <property type="entry name" value="DHO_dh_type1"/>
    <property type="match status" value="1"/>
</dbReference>
<comment type="cofactor">
    <cofactor evidence="9">
        <name>FMN</name>
        <dbReference type="ChEBI" id="CHEBI:58210"/>
    </cofactor>
    <text evidence="9">Binds 1 FMN per subunit.</text>
</comment>
<evidence type="ECO:0000256" key="5">
    <source>
        <dbReference type="ARBA" id="ARBA00022630"/>
    </source>
</evidence>
<organism evidence="11 12">
    <name type="scientific">Candidatus Roizmanbacteria bacterium CG11_big_fil_rev_8_21_14_0_20_36_8</name>
    <dbReference type="NCBI Taxonomy" id="1974856"/>
    <lineage>
        <taxon>Bacteria</taxon>
        <taxon>Candidatus Roizmaniibacteriota</taxon>
    </lineage>
</organism>
<dbReference type="InterPro" id="IPR012135">
    <property type="entry name" value="Dihydroorotate_DH_1_2"/>
</dbReference>
<dbReference type="InterPro" id="IPR005720">
    <property type="entry name" value="Dihydroorotate_DH_cat"/>
</dbReference>
<dbReference type="NCBIfam" id="TIGR01037">
    <property type="entry name" value="pyrD_sub1_fam"/>
    <property type="match status" value="1"/>
</dbReference>
<evidence type="ECO:0000256" key="8">
    <source>
        <dbReference type="ARBA" id="ARBA00023002"/>
    </source>
</evidence>
<evidence type="ECO:0000313" key="11">
    <source>
        <dbReference type="EMBL" id="PIQ73572.1"/>
    </source>
</evidence>
<dbReference type="InterPro" id="IPR050074">
    <property type="entry name" value="DHO_dehydrogenase"/>
</dbReference>
<dbReference type="InterPro" id="IPR013785">
    <property type="entry name" value="Aldolase_TIM"/>
</dbReference>
<dbReference type="GO" id="GO:0004152">
    <property type="term" value="F:dihydroorotate dehydrogenase activity"/>
    <property type="evidence" value="ECO:0007669"/>
    <property type="project" value="UniProtKB-UniRule"/>
</dbReference>
<protein>
    <recommendedName>
        <fullName evidence="9">Dihydroorotate dehydrogenase</fullName>
        <shortName evidence="9">DHOD</shortName>
        <shortName evidence="9">DHODase</shortName>
        <shortName evidence="9">DHOdehase</shortName>
        <ecNumber evidence="9">1.3.-.-</ecNumber>
    </recommendedName>
</protein>
<dbReference type="CDD" id="cd04740">
    <property type="entry name" value="DHOD_1B_like"/>
    <property type="match status" value="1"/>
</dbReference>
<dbReference type="AlphaFoldDB" id="A0A2M6IUP0"/>
<dbReference type="GO" id="GO:0006207">
    <property type="term" value="P:'de novo' pyrimidine nucleobase biosynthetic process"/>
    <property type="evidence" value="ECO:0007669"/>
    <property type="project" value="InterPro"/>
</dbReference>
<feature type="binding site" evidence="9">
    <location>
        <begin position="45"/>
        <end position="46"/>
    </location>
    <ligand>
        <name>FMN</name>
        <dbReference type="ChEBI" id="CHEBI:58210"/>
    </ligand>
</feature>
<comment type="similarity">
    <text evidence="3 9">Belongs to the dihydroorotate dehydrogenase family. Type 1 subfamily.</text>
</comment>
<dbReference type="InterPro" id="IPR024920">
    <property type="entry name" value="Dihydroorotate_DH_1"/>
</dbReference>
<comment type="pathway">
    <text evidence="2 9">Pyrimidine metabolism; UMP biosynthesis via de novo pathway.</text>
</comment>
<evidence type="ECO:0000313" key="12">
    <source>
        <dbReference type="Proteomes" id="UP000231056"/>
    </source>
</evidence>
<dbReference type="PIRSF" id="PIRSF000164">
    <property type="entry name" value="DHO_oxidase"/>
    <property type="match status" value="1"/>
</dbReference>
<dbReference type="NCBIfam" id="NF005574">
    <property type="entry name" value="PRK07259.1"/>
    <property type="match status" value="1"/>
</dbReference>
<dbReference type="InterPro" id="IPR049622">
    <property type="entry name" value="Dihydroorotate_DH_I"/>
</dbReference>
<feature type="binding site" evidence="9">
    <location>
        <position position="126"/>
    </location>
    <ligand>
        <name>substrate</name>
    </ligand>
</feature>
<evidence type="ECO:0000256" key="6">
    <source>
        <dbReference type="ARBA" id="ARBA00022643"/>
    </source>
</evidence>
<dbReference type="SUPFAM" id="SSF51395">
    <property type="entry name" value="FMN-linked oxidoreductases"/>
    <property type="match status" value="1"/>
</dbReference>
<comment type="subcellular location">
    <subcellularLocation>
        <location evidence="1 9">Cytoplasm</location>
    </subcellularLocation>
</comment>
<evidence type="ECO:0000256" key="4">
    <source>
        <dbReference type="ARBA" id="ARBA00022490"/>
    </source>
</evidence>
<keyword evidence="6 9" id="KW-0288">FMN</keyword>
<feature type="binding site" evidence="9">
    <location>
        <position position="21"/>
    </location>
    <ligand>
        <name>FMN</name>
        <dbReference type="ChEBI" id="CHEBI:58210"/>
    </ligand>
</feature>